<feature type="domain" description="Ppx/GppA phosphatase N-terminal" evidence="2">
    <location>
        <begin position="12"/>
        <end position="285"/>
    </location>
</feature>
<dbReference type="EMBL" id="AUZY01009687">
    <property type="protein sequence ID" value="EQD41334.1"/>
    <property type="molecule type" value="Genomic_DNA"/>
</dbReference>
<name>T1AKN9_9ZZZZ</name>
<feature type="non-terminal residue" evidence="3">
    <location>
        <position position="285"/>
    </location>
</feature>
<dbReference type="GO" id="GO:0006798">
    <property type="term" value="P:polyphosphate catabolic process"/>
    <property type="evidence" value="ECO:0007669"/>
    <property type="project" value="TreeGrafter"/>
</dbReference>
<reference evidence="3" key="1">
    <citation type="submission" date="2013-08" db="EMBL/GenBank/DDBJ databases">
        <authorList>
            <person name="Mendez C."/>
            <person name="Richter M."/>
            <person name="Ferrer M."/>
            <person name="Sanchez J."/>
        </authorList>
    </citation>
    <scope>NUCLEOTIDE SEQUENCE</scope>
</reference>
<dbReference type="Gene3D" id="3.30.420.40">
    <property type="match status" value="1"/>
</dbReference>
<proteinExistence type="predicted"/>
<feature type="non-terminal residue" evidence="3">
    <location>
        <position position="1"/>
    </location>
</feature>
<dbReference type="PANTHER" id="PTHR30005">
    <property type="entry name" value="EXOPOLYPHOSPHATASE"/>
    <property type="match status" value="1"/>
</dbReference>
<dbReference type="Pfam" id="PF02541">
    <property type="entry name" value="Ppx-GppA"/>
    <property type="match status" value="1"/>
</dbReference>
<dbReference type="InterPro" id="IPR003695">
    <property type="entry name" value="Ppx_GppA_N"/>
</dbReference>
<dbReference type="Gene3D" id="3.30.420.150">
    <property type="entry name" value="Exopolyphosphatase. Domain 2"/>
    <property type="match status" value="1"/>
</dbReference>
<keyword evidence="1" id="KW-0378">Hydrolase</keyword>
<dbReference type="CDD" id="cd24053">
    <property type="entry name" value="ASKHA_NBD_EcPPX-GppA-like"/>
    <property type="match status" value="1"/>
</dbReference>
<evidence type="ECO:0000256" key="1">
    <source>
        <dbReference type="ARBA" id="ARBA00022801"/>
    </source>
</evidence>
<organism evidence="3">
    <name type="scientific">mine drainage metagenome</name>
    <dbReference type="NCBI Taxonomy" id="410659"/>
    <lineage>
        <taxon>unclassified sequences</taxon>
        <taxon>metagenomes</taxon>
        <taxon>ecological metagenomes</taxon>
    </lineage>
</organism>
<dbReference type="InterPro" id="IPR050273">
    <property type="entry name" value="GppA/Ppx_hydrolase"/>
</dbReference>
<accession>T1AKN9</accession>
<dbReference type="PANTHER" id="PTHR30005:SF14">
    <property type="entry name" value="EXOPOLYPHOSPHATASE"/>
    <property type="match status" value="1"/>
</dbReference>
<reference evidence="3" key="2">
    <citation type="journal article" date="2014" name="ISME J.">
        <title>Microbial stratification in low pH oxic and suboxic macroscopic growths along an acid mine drainage.</title>
        <authorList>
            <person name="Mendez-Garcia C."/>
            <person name="Mesa V."/>
            <person name="Sprenger R.R."/>
            <person name="Richter M."/>
            <person name="Diez M.S."/>
            <person name="Solano J."/>
            <person name="Bargiela R."/>
            <person name="Golyshina O.V."/>
            <person name="Manteca A."/>
            <person name="Ramos J.L."/>
            <person name="Gallego J.R."/>
            <person name="Llorente I."/>
            <person name="Martins Dos Santos V.A."/>
            <person name="Jensen O.N."/>
            <person name="Pelaez A.I."/>
            <person name="Sanchez J."/>
            <person name="Ferrer M."/>
        </authorList>
    </citation>
    <scope>NUCLEOTIDE SEQUENCE</scope>
</reference>
<sequence>AVDLGSNSFHMVVARYSHGQLVIIDRLREMVRLAAGVEANGEFDRAAAARAIACLERFGQRLRAMRAGTVRAVGTSALRVAHRKEPFLARARAALGHPIEIISGREEARLIYAGVATTLPREPHRRLIVDIGGGSTELIIGRGLIPIELESVRVGCVVISERYFGEGKISAKRMAAARVAVRQQLAPLLDTFRRRGWQVCAGSSGTVRAIGEAIRELNPRTNVITASGIERLANQVVAAGHTRELRFWAVTEERRPVFPGGVAILAEIFKVLGVKEMRVVDGALR</sequence>
<evidence type="ECO:0000313" key="3">
    <source>
        <dbReference type="EMBL" id="EQD41334.1"/>
    </source>
</evidence>
<gene>
    <name evidence="3" type="ORF">B1B_14598</name>
</gene>
<dbReference type="GO" id="GO:0004309">
    <property type="term" value="F:exopolyphosphatase activity"/>
    <property type="evidence" value="ECO:0007669"/>
    <property type="project" value="TreeGrafter"/>
</dbReference>
<dbReference type="FunFam" id="3.30.420.40:FF:000023">
    <property type="entry name" value="Guanosine-5'-triphosphate,3'-diphosphate pyrophosphatase"/>
    <property type="match status" value="1"/>
</dbReference>
<dbReference type="InterPro" id="IPR043129">
    <property type="entry name" value="ATPase_NBD"/>
</dbReference>
<protein>
    <submittedName>
        <fullName evidence="3">Exopolyphosphatase</fullName>
    </submittedName>
</protein>
<dbReference type="SUPFAM" id="SSF53067">
    <property type="entry name" value="Actin-like ATPase domain"/>
    <property type="match status" value="2"/>
</dbReference>
<dbReference type="FunFam" id="3.30.420.150:FF:000001">
    <property type="entry name" value="Guanosine-5'-triphosphate,3'-diphosphate pyrophosphatase"/>
    <property type="match status" value="1"/>
</dbReference>
<dbReference type="AlphaFoldDB" id="T1AKN9"/>
<evidence type="ECO:0000259" key="2">
    <source>
        <dbReference type="Pfam" id="PF02541"/>
    </source>
</evidence>
<comment type="caution">
    <text evidence="3">The sequence shown here is derived from an EMBL/GenBank/DDBJ whole genome shotgun (WGS) entry which is preliminary data.</text>
</comment>